<reference evidence="2 3" key="1">
    <citation type="submission" date="2016-12" db="EMBL/GenBank/DDBJ databases">
        <title>Complete genome sequence of Microbacterium aurum KACC 15219.</title>
        <authorList>
            <person name="Jung Y."/>
            <person name="Shin J.-H."/>
            <person name="Lee Y.-J."/>
            <person name="Yi H."/>
            <person name="Bahn Y.-S."/>
            <person name="Kim J.F."/>
            <person name="Lee D.-W."/>
        </authorList>
    </citation>
    <scope>NUCLEOTIDE SEQUENCE [LARGE SCALE GENOMIC DNA]</scope>
    <source>
        <strain evidence="2 3">KACC 15219</strain>
    </source>
</reference>
<accession>A0A1P8U6P1</accession>
<protein>
    <recommendedName>
        <fullName evidence="4">Secreted protein</fullName>
    </recommendedName>
</protein>
<keyword evidence="1" id="KW-0732">Signal</keyword>
<dbReference type="AlphaFoldDB" id="A0A1P8U6P1"/>
<evidence type="ECO:0000256" key="1">
    <source>
        <dbReference type="SAM" id="SignalP"/>
    </source>
</evidence>
<evidence type="ECO:0000313" key="2">
    <source>
        <dbReference type="EMBL" id="APZ33723.1"/>
    </source>
</evidence>
<feature type="signal peptide" evidence="1">
    <location>
        <begin position="1"/>
        <end position="28"/>
    </location>
</feature>
<dbReference type="KEGG" id="maur:BOH66_05180"/>
<dbReference type="EMBL" id="CP018762">
    <property type="protein sequence ID" value="APZ33723.1"/>
    <property type="molecule type" value="Genomic_DNA"/>
</dbReference>
<sequence>MKKKIAAIILAAAAATVSVAGVGAPAYADGNGIAFGSDGTVVVLGVKGTYNRVTSMSVAVNYSPPVTVGTICDGQARGYGTLLSGSAWSKTWGTYSGCFPLAWSSATSVNKDFKSHTNMTGRAFHDGKLNSGAPTVAIQ</sequence>
<feature type="chain" id="PRO_5012523820" description="Secreted protein" evidence="1">
    <location>
        <begin position="29"/>
        <end position="139"/>
    </location>
</feature>
<dbReference type="RefSeq" id="WP_076689950.1">
    <property type="nucleotide sequence ID" value="NZ_CALBSP010000012.1"/>
</dbReference>
<dbReference type="Proteomes" id="UP000187185">
    <property type="component" value="Chromosome"/>
</dbReference>
<evidence type="ECO:0000313" key="3">
    <source>
        <dbReference type="Proteomes" id="UP000187185"/>
    </source>
</evidence>
<proteinExistence type="predicted"/>
<gene>
    <name evidence="2" type="ORF">BOH66_05180</name>
</gene>
<keyword evidence="3" id="KW-1185">Reference proteome</keyword>
<name>A0A1P8U6P1_9MICO</name>
<evidence type="ECO:0008006" key="4">
    <source>
        <dbReference type="Google" id="ProtNLM"/>
    </source>
</evidence>
<organism evidence="2 3">
    <name type="scientific">Microbacterium aurum</name>
    <dbReference type="NCBI Taxonomy" id="36805"/>
    <lineage>
        <taxon>Bacteria</taxon>
        <taxon>Bacillati</taxon>
        <taxon>Actinomycetota</taxon>
        <taxon>Actinomycetes</taxon>
        <taxon>Micrococcales</taxon>
        <taxon>Microbacteriaceae</taxon>
        <taxon>Microbacterium</taxon>
    </lineage>
</organism>
<dbReference type="STRING" id="36805.BOH66_05180"/>